<evidence type="ECO:0000256" key="2">
    <source>
        <dbReference type="ARBA" id="ARBA00012438"/>
    </source>
</evidence>
<dbReference type="Pfam" id="PF02518">
    <property type="entry name" value="HATPase_c"/>
    <property type="match status" value="1"/>
</dbReference>
<proteinExistence type="predicted"/>
<evidence type="ECO:0000313" key="4">
    <source>
        <dbReference type="EMBL" id="BCT95742.1"/>
    </source>
</evidence>
<dbReference type="SUPFAM" id="SSF47384">
    <property type="entry name" value="Homodimeric domain of signal transducing histidine kinase"/>
    <property type="match status" value="1"/>
</dbReference>
<dbReference type="Gene3D" id="1.10.287.130">
    <property type="match status" value="1"/>
</dbReference>
<dbReference type="InterPro" id="IPR052023">
    <property type="entry name" value="Histidine_kinase_KdpD"/>
</dbReference>
<dbReference type="PANTHER" id="PTHR45569:SF1">
    <property type="entry name" value="SENSOR PROTEIN KDPD"/>
    <property type="match status" value="1"/>
</dbReference>
<protein>
    <recommendedName>
        <fullName evidence="2">histidine kinase</fullName>
        <ecNumber evidence="2">2.7.13.3</ecNumber>
    </recommendedName>
</protein>
<organism evidence="4 5">
    <name type="scientific">Lysobacter helvus</name>
    <dbReference type="NCBI Taxonomy" id="2675059"/>
    <lineage>
        <taxon>Bacteria</taxon>
        <taxon>Pseudomonadati</taxon>
        <taxon>Pseudomonadota</taxon>
        <taxon>Gammaproteobacteria</taxon>
        <taxon>Lysobacterales</taxon>
        <taxon>Lysobacteraceae</taxon>
        <taxon>Lysobacter</taxon>
    </lineage>
</organism>
<dbReference type="CDD" id="cd00082">
    <property type="entry name" value="HisKA"/>
    <property type="match status" value="1"/>
</dbReference>
<dbReference type="PANTHER" id="PTHR45569">
    <property type="entry name" value="SENSOR PROTEIN KDPD"/>
    <property type="match status" value="1"/>
</dbReference>
<feature type="domain" description="Histidine kinase" evidence="3">
    <location>
        <begin position="12"/>
        <end position="217"/>
    </location>
</feature>
<dbReference type="Gene3D" id="3.30.565.10">
    <property type="entry name" value="Histidine kinase-like ATPase, C-terminal domain"/>
    <property type="match status" value="1"/>
</dbReference>
<dbReference type="EMBL" id="AP024546">
    <property type="protein sequence ID" value="BCT95742.1"/>
    <property type="molecule type" value="Genomic_DNA"/>
</dbReference>
<dbReference type="SUPFAM" id="SSF55874">
    <property type="entry name" value="ATPase domain of HSP90 chaperone/DNA topoisomerase II/histidine kinase"/>
    <property type="match status" value="1"/>
</dbReference>
<reference evidence="4 5" key="1">
    <citation type="submission" date="2021-03" db="EMBL/GenBank/DDBJ databases">
        <title>Complete Genome Sequences of Two Lysobacter Strains Isolated from Sea Water (Lysobacter caseinilyticus) and Soil (Lysobacter helvus) in South Korea.</title>
        <authorList>
            <person name="Watanabe Y."/>
            <person name="Arakawa K."/>
        </authorList>
    </citation>
    <scope>NUCLEOTIDE SEQUENCE [LARGE SCALE GENOMIC DNA]</scope>
    <source>
        <strain evidence="4 5">D10</strain>
    </source>
</reference>
<dbReference type="InterPro" id="IPR036890">
    <property type="entry name" value="HATPase_C_sf"/>
</dbReference>
<dbReference type="EC" id="2.7.13.3" evidence="2"/>
<dbReference type="Proteomes" id="UP000680514">
    <property type="component" value="Chromosome"/>
</dbReference>
<dbReference type="InterPro" id="IPR003661">
    <property type="entry name" value="HisK_dim/P_dom"/>
</dbReference>
<keyword evidence="5" id="KW-1185">Reference proteome</keyword>
<evidence type="ECO:0000259" key="3">
    <source>
        <dbReference type="PROSITE" id="PS50109"/>
    </source>
</evidence>
<gene>
    <name evidence="4" type="ORF">LYSHEL_16130</name>
</gene>
<sequence>MQSPTQRPWFDRLAHDLRSPLTSLQTAAYLMRSDPGGSNTKELADIVVRQAQRLGKMIEELDDWSRAEQGRLVDATEKLDLDGALDMALAGVQGCMVEPMHVGDDAKGLTVRADGTRLPQLFRTMLEQVMARDADSARITIAREGDRALVTVMDNGPAIAGEVRATLLDGPQIPPPDNGLGLRLLIARAITEGHGGELRVIDDSQSSFCLRCSLPLA</sequence>
<comment type="catalytic activity">
    <reaction evidence="1">
        <text>ATP + protein L-histidine = ADP + protein N-phospho-L-histidine.</text>
        <dbReference type="EC" id="2.7.13.3"/>
    </reaction>
</comment>
<dbReference type="InterPro" id="IPR036097">
    <property type="entry name" value="HisK_dim/P_sf"/>
</dbReference>
<name>A0ABM7QDP7_9GAMM</name>
<evidence type="ECO:0000313" key="5">
    <source>
        <dbReference type="Proteomes" id="UP000680514"/>
    </source>
</evidence>
<evidence type="ECO:0000256" key="1">
    <source>
        <dbReference type="ARBA" id="ARBA00000085"/>
    </source>
</evidence>
<dbReference type="SMART" id="SM00388">
    <property type="entry name" value="HisKA"/>
    <property type="match status" value="1"/>
</dbReference>
<dbReference type="PROSITE" id="PS50109">
    <property type="entry name" value="HIS_KIN"/>
    <property type="match status" value="1"/>
</dbReference>
<dbReference type="InterPro" id="IPR005467">
    <property type="entry name" value="His_kinase_dom"/>
</dbReference>
<dbReference type="Pfam" id="PF00512">
    <property type="entry name" value="HisKA"/>
    <property type="match status" value="1"/>
</dbReference>
<dbReference type="RefSeq" id="WP_213433380.1">
    <property type="nucleotide sequence ID" value="NZ_AP024546.1"/>
</dbReference>
<accession>A0ABM7QDP7</accession>
<dbReference type="InterPro" id="IPR003594">
    <property type="entry name" value="HATPase_dom"/>
</dbReference>